<gene>
    <name evidence="2" type="ORF">PCOR1329_LOCUS48062</name>
</gene>
<protein>
    <submittedName>
        <fullName evidence="2">Uncharacterized protein</fullName>
    </submittedName>
</protein>
<proteinExistence type="predicted"/>
<organism evidence="2 3">
    <name type="scientific">Prorocentrum cordatum</name>
    <dbReference type="NCBI Taxonomy" id="2364126"/>
    <lineage>
        <taxon>Eukaryota</taxon>
        <taxon>Sar</taxon>
        <taxon>Alveolata</taxon>
        <taxon>Dinophyceae</taxon>
        <taxon>Prorocentrales</taxon>
        <taxon>Prorocentraceae</taxon>
        <taxon>Prorocentrum</taxon>
    </lineage>
</organism>
<evidence type="ECO:0000256" key="1">
    <source>
        <dbReference type="SAM" id="MobiDB-lite"/>
    </source>
</evidence>
<evidence type="ECO:0000313" key="2">
    <source>
        <dbReference type="EMBL" id="CAK0858201.1"/>
    </source>
</evidence>
<accession>A0ABN9UF96</accession>
<comment type="caution">
    <text evidence="2">The sequence shown here is derived from an EMBL/GenBank/DDBJ whole genome shotgun (WGS) entry which is preliminary data.</text>
</comment>
<name>A0ABN9UF96_9DINO</name>
<dbReference type="EMBL" id="CAUYUJ010015799">
    <property type="protein sequence ID" value="CAK0858201.1"/>
    <property type="molecule type" value="Genomic_DNA"/>
</dbReference>
<sequence length="103" mass="10976">MSFRLTILRHIAQMHSLGTCTKMRHGQGKQGSSTTRDGEKGDVKGGEGKEPGDAEKRGQEAVVKGKDASAATERPANRTSRRPSLVGSRLAAKRGLTPPHVTT</sequence>
<reference evidence="2" key="1">
    <citation type="submission" date="2023-10" db="EMBL/GenBank/DDBJ databases">
        <authorList>
            <person name="Chen Y."/>
            <person name="Shah S."/>
            <person name="Dougan E. K."/>
            <person name="Thang M."/>
            <person name="Chan C."/>
        </authorList>
    </citation>
    <scope>NUCLEOTIDE SEQUENCE [LARGE SCALE GENOMIC DNA]</scope>
</reference>
<feature type="region of interest" description="Disordered" evidence="1">
    <location>
        <begin position="18"/>
        <end position="103"/>
    </location>
</feature>
<evidence type="ECO:0000313" key="3">
    <source>
        <dbReference type="Proteomes" id="UP001189429"/>
    </source>
</evidence>
<keyword evidence="3" id="KW-1185">Reference proteome</keyword>
<feature type="compositionally biased region" description="Basic and acidic residues" evidence="1">
    <location>
        <begin position="36"/>
        <end position="67"/>
    </location>
</feature>
<dbReference type="Proteomes" id="UP001189429">
    <property type="component" value="Unassembled WGS sequence"/>
</dbReference>